<reference evidence="2 3" key="1">
    <citation type="submission" date="2024-01" db="EMBL/GenBank/DDBJ databases">
        <title>Roseobacter fucihabitans sp. nov., isolated from the brown alga Fucus spiralis.</title>
        <authorList>
            <person name="Hahnke S."/>
            <person name="Berger M."/>
            <person name="Schlingloff A."/>
            <person name="Athale I."/>
            <person name="Neumann-Schaal M."/>
            <person name="Adenaya A."/>
            <person name="Poehlein A."/>
            <person name="Daniel R."/>
            <person name="Pertersen J."/>
            <person name="Brinkhoff T."/>
        </authorList>
    </citation>
    <scope>NUCLEOTIDE SEQUENCE [LARGE SCALE GENOMIC DNA]</scope>
    <source>
        <strain evidence="2 3">B14</strain>
        <plasmid evidence="2 3">pROLI127</plasmid>
    </source>
</reference>
<dbReference type="EMBL" id="CP143424">
    <property type="protein sequence ID" value="WVX51484.1"/>
    <property type="molecule type" value="Genomic_DNA"/>
</dbReference>
<geneLocation type="plasmid" evidence="2 3">
    <name>pROLI127</name>
</geneLocation>
<feature type="transmembrane region" description="Helical" evidence="1">
    <location>
        <begin position="349"/>
        <end position="369"/>
    </location>
</feature>
<evidence type="ECO:0000313" key="2">
    <source>
        <dbReference type="EMBL" id="WVX51484.1"/>
    </source>
</evidence>
<name>A0ABZ2BZP8_9RHOB</name>
<feature type="transmembrane region" description="Helical" evidence="1">
    <location>
        <begin position="381"/>
        <end position="402"/>
    </location>
</feature>
<accession>A0ABZ2BZP8</accession>
<sequence>MSPIMTVLRSYLIVVAFSCLATALALDVFRMQDFNVPFHYLTDRSIFIWHNFDVNLYFAYAKGIDEGTGAGDLARLAGGAGVVARDYPVPLFQPLIYALLALFTRFTDWGGALNVLYLMGFPAIALTANIALRERGIAPAIAGALAILYALLPFHTYSGQMHIALSFYFAIPLVVMVACWIGEGRLDSDPKLVVPWGLLAGFLAATTDPYYGFFGAMTLFFAGLYRLSQARANRHWKSITLISLLVAFPVAVIGFLGWDAILNGNGVGAERLWQHAEFWGLKPIQLILPIRDHFSGTFRDLSRQYNDIYPSAHINESVSLGLIGTVGLILLLWGKLADTLVPRLRVPGALMLAYLLYASAASLGLFFALQGLMVFRSLYRFAPFIGFIALIPVGLLASQWWARAPRRKLAWGVLILVSIVALADVTGKQSRPQFDEIKEAYQSDSAYFAALEGALAPGTRILQLPHGRFPEGGSVGRIQMYEQFVPYLHTQTMLFSYGARPDSELGQQLEALDATPAADLAEAVCAAGFEAILLDRRGYLPTIHLNRQVNFASVGDVMNAQPEPRYTAIEAVLEGTALTDVQSPRYALYAPCQG</sequence>
<feature type="transmembrane region" description="Helical" evidence="1">
    <location>
        <begin position="109"/>
        <end position="130"/>
    </location>
</feature>
<keyword evidence="3" id="KW-1185">Reference proteome</keyword>
<protein>
    <recommendedName>
        <fullName evidence="4">Glycosyltransferase RgtA/B/C/D-like domain-containing protein</fullName>
    </recommendedName>
</protein>
<feature type="transmembrane region" description="Helical" evidence="1">
    <location>
        <begin position="137"/>
        <end position="155"/>
    </location>
</feature>
<feature type="transmembrane region" description="Helical" evidence="1">
    <location>
        <begin position="318"/>
        <end position="337"/>
    </location>
</feature>
<organism evidence="2 3">
    <name type="scientific">Roseobacter fucihabitans</name>
    <dbReference type="NCBI Taxonomy" id="1537242"/>
    <lineage>
        <taxon>Bacteria</taxon>
        <taxon>Pseudomonadati</taxon>
        <taxon>Pseudomonadota</taxon>
        <taxon>Alphaproteobacteria</taxon>
        <taxon>Rhodobacterales</taxon>
        <taxon>Roseobacteraceae</taxon>
        <taxon>Roseobacter</taxon>
    </lineage>
</organism>
<evidence type="ECO:0000256" key="1">
    <source>
        <dbReference type="SAM" id="Phobius"/>
    </source>
</evidence>
<feature type="transmembrane region" description="Helical" evidence="1">
    <location>
        <begin position="210"/>
        <end position="227"/>
    </location>
</feature>
<feature type="transmembrane region" description="Helical" evidence="1">
    <location>
        <begin position="161"/>
        <end position="181"/>
    </location>
</feature>
<keyword evidence="1" id="KW-0812">Transmembrane</keyword>
<feature type="transmembrane region" description="Helical" evidence="1">
    <location>
        <begin position="409"/>
        <end position="427"/>
    </location>
</feature>
<keyword evidence="1" id="KW-0472">Membrane</keyword>
<feature type="transmembrane region" description="Helical" evidence="1">
    <location>
        <begin position="239"/>
        <end position="258"/>
    </location>
</feature>
<keyword evidence="2" id="KW-0614">Plasmid</keyword>
<keyword evidence="1" id="KW-1133">Transmembrane helix</keyword>
<gene>
    <name evidence="2" type="ORF">ROLI_045860</name>
</gene>
<evidence type="ECO:0000313" key="3">
    <source>
        <dbReference type="Proteomes" id="UP001318682"/>
    </source>
</evidence>
<dbReference type="Proteomes" id="UP001318682">
    <property type="component" value="Plasmid pROLI127"/>
</dbReference>
<evidence type="ECO:0008006" key="4">
    <source>
        <dbReference type="Google" id="ProtNLM"/>
    </source>
</evidence>
<proteinExistence type="predicted"/>